<dbReference type="InterPro" id="IPR008715">
    <property type="entry name" value="SAM-MeTfrase_NodS-like"/>
</dbReference>
<keyword evidence="3" id="KW-0949">S-adenosyl-L-methionine</keyword>
<dbReference type="EMBL" id="JAHWQX010000001">
    <property type="protein sequence ID" value="MBW3096407.1"/>
    <property type="molecule type" value="Genomic_DNA"/>
</dbReference>
<evidence type="ECO:0000313" key="4">
    <source>
        <dbReference type="EMBL" id="MBW3096407.1"/>
    </source>
</evidence>
<comment type="caution">
    <text evidence="4">The sequence shown here is derived from an EMBL/GenBank/DDBJ whole genome shotgun (WGS) entry which is preliminary data.</text>
</comment>
<evidence type="ECO:0000256" key="2">
    <source>
        <dbReference type="ARBA" id="ARBA00022679"/>
    </source>
</evidence>
<keyword evidence="5" id="KW-1185">Reference proteome</keyword>
<keyword evidence="2" id="KW-0808">Transferase</keyword>
<sequence>MRNRREHLARLYQTSDDPWNLGESSYEQEKYAATLAALSGRRFDLGIEIGCSVGVLSEALAERCSQFVAVDLNPRAVELASSRLSRFPHASVRCAEVPAEWPAGAYDLIVLSEILYFLSEEEIAALAGRVTNDLKPGGLCVVVVWLGDTGAGQLSGGAALDHFRSMLMREATILNQMQRVDTSYALHAFGLLARSDMTGG</sequence>
<evidence type="ECO:0000313" key="5">
    <source>
        <dbReference type="Proteomes" id="UP001430804"/>
    </source>
</evidence>
<dbReference type="Pfam" id="PF05401">
    <property type="entry name" value="NodS"/>
    <property type="match status" value="1"/>
</dbReference>
<evidence type="ECO:0000256" key="3">
    <source>
        <dbReference type="ARBA" id="ARBA00022691"/>
    </source>
</evidence>
<dbReference type="RefSeq" id="WP_219200070.1">
    <property type="nucleotide sequence ID" value="NZ_JAHWQX010000001.1"/>
</dbReference>
<proteinExistence type="predicted"/>
<evidence type="ECO:0000256" key="1">
    <source>
        <dbReference type="ARBA" id="ARBA00022603"/>
    </source>
</evidence>
<name>A0ABS6WKE2_9HYPH</name>
<dbReference type="CDD" id="cd02440">
    <property type="entry name" value="AdoMet_MTases"/>
    <property type="match status" value="1"/>
</dbReference>
<organism evidence="4 5">
    <name type="scientific">Pseudohoeflea coraliihabitans</name>
    <dbReference type="NCBI Taxonomy" id="2860393"/>
    <lineage>
        <taxon>Bacteria</taxon>
        <taxon>Pseudomonadati</taxon>
        <taxon>Pseudomonadota</taxon>
        <taxon>Alphaproteobacteria</taxon>
        <taxon>Hyphomicrobiales</taxon>
        <taxon>Rhizobiaceae</taxon>
        <taxon>Pseudohoeflea</taxon>
    </lineage>
</organism>
<gene>
    <name evidence="4" type="ORF">KY465_03835</name>
</gene>
<keyword evidence="1" id="KW-0489">Methyltransferase</keyword>
<reference evidence="4" key="1">
    <citation type="submission" date="2021-07" db="EMBL/GenBank/DDBJ databases">
        <title>Pseudohoeflea marina sp. nov. a polyhydroxyalcanoate-producing bacterium.</title>
        <authorList>
            <person name="Zheng W."/>
            <person name="Yu S."/>
            <person name="Huang Y."/>
        </authorList>
    </citation>
    <scope>NUCLEOTIDE SEQUENCE</scope>
    <source>
        <strain evidence="4">DP4N28-3</strain>
    </source>
</reference>
<dbReference type="PANTHER" id="PTHR43464:SF19">
    <property type="entry name" value="UBIQUINONE BIOSYNTHESIS O-METHYLTRANSFERASE, MITOCHONDRIAL"/>
    <property type="match status" value="1"/>
</dbReference>
<accession>A0ABS6WKE2</accession>
<dbReference type="PANTHER" id="PTHR43464">
    <property type="entry name" value="METHYLTRANSFERASE"/>
    <property type="match status" value="1"/>
</dbReference>
<protein>
    <submittedName>
        <fullName evidence="4">Nodulation S family protein</fullName>
    </submittedName>
</protein>
<dbReference type="Proteomes" id="UP001430804">
    <property type="component" value="Unassembled WGS sequence"/>
</dbReference>